<proteinExistence type="predicted"/>
<sequence length="137" mass="15892">MIQVIKASQFPAQELETYFGHVWDQQTDQEALYEYGRYMLLNGEKKGFFAIVPAGEESGWLRALYMKGGLSPAFLMMVFEWVQQEAVQAGFQQIYVLTRDESTETLLEINGFQRTAHLPARIRKQFKGETVWVWKSS</sequence>
<gene>
    <name evidence="1" type="ORF">EDD68_10293</name>
</gene>
<accession>A0A4R3NCB5</accession>
<reference evidence="1 2" key="1">
    <citation type="submission" date="2019-03" db="EMBL/GenBank/DDBJ databases">
        <title>Genomic Encyclopedia of Type Strains, Phase IV (KMG-IV): sequencing the most valuable type-strain genomes for metagenomic binning, comparative biology and taxonomic classification.</title>
        <authorList>
            <person name="Goeker M."/>
        </authorList>
    </citation>
    <scope>NUCLEOTIDE SEQUENCE [LARGE SCALE GENOMIC DNA]</scope>
    <source>
        <strain evidence="1 2">DSM 25894</strain>
    </source>
</reference>
<organism evidence="1 2">
    <name type="scientific">Melghiribacillus thermohalophilus</name>
    <dbReference type="NCBI Taxonomy" id="1324956"/>
    <lineage>
        <taxon>Bacteria</taxon>
        <taxon>Bacillati</taxon>
        <taxon>Bacillota</taxon>
        <taxon>Bacilli</taxon>
        <taxon>Bacillales</taxon>
        <taxon>Bacillaceae</taxon>
        <taxon>Melghiribacillus</taxon>
    </lineage>
</organism>
<dbReference type="RefSeq" id="WP_132370751.1">
    <property type="nucleotide sequence ID" value="NZ_SMAN01000002.1"/>
</dbReference>
<dbReference type="Proteomes" id="UP000294650">
    <property type="component" value="Unassembled WGS sequence"/>
</dbReference>
<evidence type="ECO:0000313" key="1">
    <source>
        <dbReference type="EMBL" id="TCT26391.1"/>
    </source>
</evidence>
<evidence type="ECO:0000313" key="2">
    <source>
        <dbReference type="Proteomes" id="UP000294650"/>
    </source>
</evidence>
<dbReference type="AlphaFoldDB" id="A0A4R3NCB5"/>
<dbReference type="EMBL" id="SMAN01000002">
    <property type="protein sequence ID" value="TCT26391.1"/>
    <property type="molecule type" value="Genomic_DNA"/>
</dbReference>
<dbReference type="OrthoDB" id="2970403at2"/>
<comment type="caution">
    <text evidence="1">The sequence shown here is derived from an EMBL/GenBank/DDBJ whole genome shotgun (WGS) entry which is preliminary data.</text>
</comment>
<keyword evidence="2" id="KW-1185">Reference proteome</keyword>
<protein>
    <recommendedName>
        <fullName evidence="3">N-acetyltransferase domain-containing protein</fullName>
    </recommendedName>
</protein>
<name>A0A4R3NCB5_9BACI</name>
<evidence type="ECO:0008006" key="3">
    <source>
        <dbReference type="Google" id="ProtNLM"/>
    </source>
</evidence>